<dbReference type="InterPro" id="IPR025570">
    <property type="entry name" value="DUF4337"/>
</dbReference>
<dbReference type="EMBL" id="PSYR01000001">
    <property type="protein sequence ID" value="RCN59363.1"/>
    <property type="molecule type" value="Genomic_DNA"/>
</dbReference>
<gene>
    <name evidence="1" type="ORF">C4900_06600</name>
</gene>
<dbReference type="STRING" id="163359.A9R16_03130"/>
<dbReference type="RefSeq" id="WP_065971878.1">
    <property type="nucleotide sequence ID" value="NZ_CP080624.1"/>
</dbReference>
<dbReference type="Pfam" id="PF14235">
    <property type="entry name" value="DUF4337"/>
    <property type="match status" value="1"/>
</dbReference>
<dbReference type="AlphaFoldDB" id="A0A1C2FYS5"/>
<dbReference type="Proteomes" id="UP000253250">
    <property type="component" value="Unassembled WGS sequence"/>
</dbReference>
<reference evidence="1 2" key="1">
    <citation type="submission" date="2018-02" db="EMBL/GenBank/DDBJ databases">
        <title>Insights into the biology of acidophilic members of the Acidiferrobacteraceae family derived from comparative genomic analyses.</title>
        <authorList>
            <person name="Issotta F."/>
            <person name="Thyssen C."/>
            <person name="Mena C."/>
            <person name="Moya A."/>
            <person name="Bellenberg S."/>
            <person name="Sproer C."/>
            <person name="Covarrubias P.C."/>
            <person name="Sand W."/>
            <person name="Quatrini R."/>
            <person name="Vera M."/>
        </authorList>
    </citation>
    <scope>NUCLEOTIDE SEQUENCE [LARGE SCALE GENOMIC DNA]</scope>
    <source>
        <strain evidence="2">m-1</strain>
    </source>
</reference>
<accession>A0A1C2FYS5</accession>
<comment type="caution">
    <text evidence="1">The sequence shown here is derived from an EMBL/GenBank/DDBJ whole genome shotgun (WGS) entry which is preliminary data.</text>
</comment>
<dbReference type="OrthoDB" id="9806096at2"/>
<evidence type="ECO:0000313" key="1">
    <source>
        <dbReference type="EMBL" id="RCN59363.1"/>
    </source>
</evidence>
<sequence>MTENGVHTHAPHEEFVQEAAQGPHKHHSLNQWVAIFTAILASLGAMVSYQGTRTMNEVLLYKNEAILQKTHAADQWNYYQAVSTKAHIMQLALALVPPSKARLFREKIAKYTAQKVTIKARADALEARSRHADRESARLDRPHNGMALSLIFIQIAISLASITALTGRRWLFIAAGVAAALGAGLWGYALWLV</sequence>
<proteinExistence type="predicted"/>
<keyword evidence="2" id="KW-1185">Reference proteome</keyword>
<organism evidence="1 2">
    <name type="scientific">Acidiferrobacter thiooxydans</name>
    <dbReference type="NCBI Taxonomy" id="163359"/>
    <lineage>
        <taxon>Bacteria</taxon>
        <taxon>Pseudomonadati</taxon>
        <taxon>Pseudomonadota</taxon>
        <taxon>Gammaproteobacteria</taxon>
        <taxon>Acidiferrobacterales</taxon>
        <taxon>Acidiferrobacteraceae</taxon>
        <taxon>Acidiferrobacter</taxon>
    </lineage>
</organism>
<protein>
    <submittedName>
        <fullName evidence="1">DUF4337 domain-containing protein</fullName>
    </submittedName>
</protein>
<evidence type="ECO:0000313" key="2">
    <source>
        <dbReference type="Proteomes" id="UP000253250"/>
    </source>
</evidence>
<name>A0A1C2FYS5_9GAMM</name>